<gene>
    <name evidence="1" type="ORF">R1flu_008000</name>
</gene>
<reference evidence="1 2" key="1">
    <citation type="submission" date="2024-09" db="EMBL/GenBank/DDBJ databases">
        <title>Chromosome-scale assembly of Riccia fluitans.</title>
        <authorList>
            <person name="Paukszto L."/>
            <person name="Sawicki J."/>
            <person name="Karawczyk K."/>
            <person name="Piernik-Szablinska J."/>
            <person name="Szczecinska M."/>
            <person name="Mazdziarz M."/>
        </authorList>
    </citation>
    <scope>NUCLEOTIDE SEQUENCE [LARGE SCALE GENOMIC DNA]</scope>
    <source>
        <strain evidence="1">Rf_01</strain>
        <tissue evidence="1">Aerial parts of the thallus</tissue>
    </source>
</reference>
<proteinExistence type="predicted"/>
<dbReference type="AlphaFoldDB" id="A0ABD1YAM3"/>
<name>A0ABD1YAM3_9MARC</name>
<evidence type="ECO:0000313" key="1">
    <source>
        <dbReference type="EMBL" id="KAL2623755.1"/>
    </source>
</evidence>
<evidence type="ECO:0000313" key="2">
    <source>
        <dbReference type="Proteomes" id="UP001605036"/>
    </source>
</evidence>
<accession>A0ABD1YAM3</accession>
<organism evidence="1 2">
    <name type="scientific">Riccia fluitans</name>
    <dbReference type="NCBI Taxonomy" id="41844"/>
    <lineage>
        <taxon>Eukaryota</taxon>
        <taxon>Viridiplantae</taxon>
        <taxon>Streptophyta</taxon>
        <taxon>Embryophyta</taxon>
        <taxon>Marchantiophyta</taxon>
        <taxon>Marchantiopsida</taxon>
        <taxon>Marchantiidae</taxon>
        <taxon>Marchantiales</taxon>
        <taxon>Ricciaceae</taxon>
        <taxon>Riccia</taxon>
    </lineage>
</organism>
<dbReference type="EMBL" id="JBHFFA010000005">
    <property type="protein sequence ID" value="KAL2623755.1"/>
    <property type="molecule type" value="Genomic_DNA"/>
</dbReference>
<protein>
    <submittedName>
        <fullName evidence="1">Uncharacterized protein</fullName>
    </submittedName>
</protein>
<keyword evidence="2" id="KW-1185">Reference proteome</keyword>
<dbReference type="Proteomes" id="UP001605036">
    <property type="component" value="Unassembled WGS sequence"/>
</dbReference>
<sequence length="77" mass="8493">MSARSDVLFKTDGGLVDLHIAPRMLCIVVTRSSPPQVVVRAKRSTNGGLRLGYLNYNSLHYLSTKRRPYVGNSTSVT</sequence>
<comment type="caution">
    <text evidence="1">The sequence shown here is derived from an EMBL/GenBank/DDBJ whole genome shotgun (WGS) entry which is preliminary data.</text>
</comment>